<comment type="subcellular location">
    <subcellularLocation>
        <location evidence="1">Cell membrane</location>
        <topology evidence="1">Multi-pass membrane protein</topology>
    </subcellularLocation>
</comment>
<feature type="transmembrane region" description="Helical" evidence="7">
    <location>
        <begin position="62"/>
        <end position="86"/>
    </location>
</feature>
<name>A0ABU2LER6_9ACTN</name>
<dbReference type="RefSeq" id="WP_311632949.1">
    <property type="nucleotide sequence ID" value="NZ_JAVREN010000051.1"/>
</dbReference>
<dbReference type="CDD" id="cd06581">
    <property type="entry name" value="TM_PBP1_LivM_like"/>
    <property type="match status" value="1"/>
</dbReference>
<dbReference type="InterPro" id="IPR001851">
    <property type="entry name" value="ABC_transp_permease"/>
</dbReference>
<dbReference type="PANTHER" id="PTHR30482">
    <property type="entry name" value="HIGH-AFFINITY BRANCHED-CHAIN AMINO ACID TRANSPORT SYSTEM PERMEASE"/>
    <property type="match status" value="1"/>
</dbReference>
<feature type="transmembrane region" description="Helical" evidence="7">
    <location>
        <begin position="227"/>
        <end position="247"/>
    </location>
</feature>
<organism evidence="8 9">
    <name type="scientific">Streptomyces boetiae</name>
    <dbReference type="NCBI Taxonomy" id="3075541"/>
    <lineage>
        <taxon>Bacteria</taxon>
        <taxon>Bacillati</taxon>
        <taxon>Actinomycetota</taxon>
        <taxon>Actinomycetes</taxon>
        <taxon>Kitasatosporales</taxon>
        <taxon>Streptomycetaceae</taxon>
        <taxon>Streptomyces</taxon>
    </lineage>
</organism>
<keyword evidence="2" id="KW-1003">Cell membrane</keyword>
<feature type="transmembrane region" description="Helical" evidence="7">
    <location>
        <begin position="302"/>
        <end position="327"/>
    </location>
</feature>
<dbReference type="EMBL" id="JAVREN010000051">
    <property type="protein sequence ID" value="MDT0309975.1"/>
    <property type="molecule type" value="Genomic_DNA"/>
</dbReference>
<evidence type="ECO:0000256" key="1">
    <source>
        <dbReference type="ARBA" id="ARBA00004651"/>
    </source>
</evidence>
<protein>
    <submittedName>
        <fullName evidence="8">Branched-chain amino acid ABC transporter permease</fullName>
    </submittedName>
</protein>
<keyword evidence="3 7" id="KW-0812">Transmembrane</keyword>
<reference evidence="9" key="1">
    <citation type="submission" date="2023-07" db="EMBL/GenBank/DDBJ databases">
        <title>30 novel species of actinomycetes from the DSMZ collection.</title>
        <authorList>
            <person name="Nouioui I."/>
        </authorList>
    </citation>
    <scope>NUCLEOTIDE SEQUENCE [LARGE SCALE GENOMIC DNA]</scope>
    <source>
        <strain evidence="9">DSM 44917</strain>
    </source>
</reference>
<feature type="transmembrane region" description="Helical" evidence="7">
    <location>
        <begin position="262"/>
        <end position="290"/>
    </location>
</feature>
<feature type="transmembrane region" description="Helical" evidence="7">
    <location>
        <begin position="138"/>
        <end position="157"/>
    </location>
</feature>
<feature type="region of interest" description="Disordered" evidence="6">
    <location>
        <begin position="1"/>
        <end position="25"/>
    </location>
</feature>
<evidence type="ECO:0000313" key="9">
    <source>
        <dbReference type="Proteomes" id="UP001183388"/>
    </source>
</evidence>
<evidence type="ECO:0000256" key="3">
    <source>
        <dbReference type="ARBA" id="ARBA00022692"/>
    </source>
</evidence>
<feature type="compositionally biased region" description="Low complexity" evidence="6">
    <location>
        <begin position="1"/>
        <end position="12"/>
    </location>
</feature>
<sequence length="337" mass="34861">MTASAPPTAAAKGRPRPAPPAARGAAGPWARHAGVFAGIAALGVLAHWLLTNLKGEQGQVALLAVMWTIALTGLNLVQGLGGYPSLAHAAFYGGGAYLSAILLERGWSMTAASVLAVAGTMLGGLVVAMVFSRTRGQYFAIGTLFFTAVMTLVFTNAREWTGGPNGRPVDLGYTLDATVRLMAISLAVGLAVFYLLSRSRLGARLRAIREDEDLAEHAGVPTARVKLVAFVLSAGFGAWAGVLFAQYNGVIAPSQFTFSQSFLMFVALGLAGAGRLLAPVVGAAVVLSFTQLIDLGPGVSQIVLGVLFIAVTLVVPDGILGGLARLWRYVRARGAAS</sequence>
<evidence type="ECO:0000256" key="5">
    <source>
        <dbReference type="ARBA" id="ARBA00023136"/>
    </source>
</evidence>
<evidence type="ECO:0000256" key="6">
    <source>
        <dbReference type="SAM" id="MobiDB-lite"/>
    </source>
</evidence>
<keyword evidence="9" id="KW-1185">Reference proteome</keyword>
<feature type="transmembrane region" description="Helical" evidence="7">
    <location>
        <begin position="177"/>
        <end position="196"/>
    </location>
</feature>
<evidence type="ECO:0000256" key="7">
    <source>
        <dbReference type="SAM" id="Phobius"/>
    </source>
</evidence>
<feature type="transmembrane region" description="Helical" evidence="7">
    <location>
        <begin position="106"/>
        <end position="131"/>
    </location>
</feature>
<dbReference type="Pfam" id="PF02653">
    <property type="entry name" value="BPD_transp_2"/>
    <property type="match status" value="1"/>
</dbReference>
<dbReference type="Proteomes" id="UP001183388">
    <property type="component" value="Unassembled WGS sequence"/>
</dbReference>
<proteinExistence type="predicted"/>
<accession>A0ABU2LER6</accession>
<dbReference type="InterPro" id="IPR043428">
    <property type="entry name" value="LivM-like"/>
</dbReference>
<dbReference type="PANTHER" id="PTHR30482:SF20">
    <property type="entry name" value="HIGH-AFFINITY BRANCHED-CHAIN AMINO ACID TRANSPORT SYSTEM PERMEASE PROTEIN LIVM"/>
    <property type="match status" value="1"/>
</dbReference>
<evidence type="ECO:0000256" key="2">
    <source>
        <dbReference type="ARBA" id="ARBA00022475"/>
    </source>
</evidence>
<keyword evidence="5 7" id="KW-0472">Membrane</keyword>
<evidence type="ECO:0000313" key="8">
    <source>
        <dbReference type="EMBL" id="MDT0309975.1"/>
    </source>
</evidence>
<feature type="transmembrane region" description="Helical" evidence="7">
    <location>
        <begin position="29"/>
        <end position="50"/>
    </location>
</feature>
<gene>
    <name evidence="8" type="ORF">RM780_23905</name>
</gene>
<comment type="caution">
    <text evidence="8">The sequence shown here is derived from an EMBL/GenBank/DDBJ whole genome shotgun (WGS) entry which is preliminary data.</text>
</comment>
<keyword evidence="4 7" id="KW-1133">Transmembrane helix</keyword>
<evidence type="ECO:0000256" key="4">
    <source>
        <dbReference type="ARBA" id="ARBA00022989"/>
    </source>
</evidence>